<dbReference type="RefSeq" id="WP_307633082.1">
    <property type="nucleotide sequence ID" value="NZ_JAPHEH010000001.1"/>
</dbReference>
<feature type="region of interest" description="Disordered" evidence="1">
    <location>
        <begin position="1"/>
        <end position="27"/>
    </location>
</feature>
<comment type="caution">
    <text evidence="2">The sequence shown here is derived from an EMBL/GenBank/DDBJ whole genome shotgun (WGS) entry which is preliminary data.</text>
</comment>
<gene>
    <name evidence="2" type="ORF">OLX77_08090</name>
</gene>
<dbReference type="Proteomes" id="UP001154240">
    <property type="component" value="Unassembled WGS sequence"/>
</dbReference>
<dbReference type="AlphaFoldDB" id="A0A9X4MIE5"/>
<reference evidence="2" key="1">
    <citation type="journal article" date="2022" name="bioRxiv">
        <title>Thiovibrio frasassiensisgen. nov., sp. nov., an autotrophic, elemental sulfur disproportionating bacterium isolated from sulfidic karst sediment, and proposal of Thiovibrionaceae fam. nov.</title>
        <authorList>
            <person name="Aronson H."/>
            <person name="Thomas C."/>
            <person name="Bhattacharyya M."/>
            <person name="Eckstein S."/>
            <person name="Jensen S."/>
            <person name="Barco R."/>
            <person name="Macalady J."/>
            <person name="Amend J."/>
        </authorList>
    </citation>
    <scope>NUCLEOTIDE SEQUENCE</scope>
    <source>
        <strain evidence="2">RS19-109</strain>
    </source>
</reference>
<evidence type="ECO:0000313" key="3">
    <source>
        <dbReference type="Proteomes" id="UP001154240"/>
    </source>
</evidence>
<evidence type="ECO:0000256" key="1">
    <source>
        <dbReference type="SAM" id="MobiDB-lite"/>
    </source>
</evidence>
<sequence>MITPVSFASMQPNLDQPPAGMAHGQSATLGQAEGVINQAKATLAAQKKETLTLSADPRVTQWHDFNCNSYLQIMEALGLPNTMAEARDQHPEKATRILKHIEQCENELGSLSIDIRRKTIQPFKAVSQAQTIVTECANYQNTVKNWREQITLLIEADKTLRAHLSLAGLLPLTKELNSRTAPMVTEGYDFYRMVKDKNDKSDTPSLHSYHLQAIDLEKRIRHIDLNSLPGLARTIVDHNLQTAIAATDQLKEFIEFFLKNLPGECKAIDTLQQELIDLREKPARAILERIEPITASLAKNLIGLRNKAQSLKQIQFLPIVLEETRTLHYTIKNTILPEMKRRISEPGSPVNPNTVAAEKTADFFMGMKGFVRAIKLLFSAAGGQKTVKSEDLHHILIDLLNTCDIYYGNTKADISRLHNFIEAKLSDFERPFPYEGLFLAAKETISTYGSRVEKMLYSFETTDFSTDDTDEKPSQAHKTTVGRLIAKLEVRTANLESARV</sequence>
<protein>
    <submittedName>
        <fullName evidence="2">Uncharacterized protein</fullName>
    </submittedName>
</protein>
<evidence type="ECO:0000313" key="2">
    <source>
        <dbReference type="EMBL" id="MDG4476113.1"/>
    </source>
</evidence>
<keyword evidence="3" id="KW-1185">Reference proteome</keyword>
<proteinExistence type="predicted"/>
<organism evidence="2 3">
    <name type="scientific">Thiovibrio frasassiensis</name>
    <dbReference type="NCBI Taxonomy" id="2984131"/>
    <lineage>
        <taxon>Bacteria</taxon>
        <taxon>Pseudomonadati</taxon>
        <taxon>Thermodesulfobacteriota</taxon>
        <taxon>Desulfobulbia</taxon>
        <taxon>Desulfobulbales</taxon>
        <taxon>Thiovibrionaceae</taxon>
        <taxon>Thiovibrio</taxon>
    </lineage>
</organism>
<accession>A0A9X4MIE5</accession>
<dbReference type="EMBL" id="JAPHEH010000001">
    <property type="protein sequence ID" value="MDG4476113.1"/>
    <property type="molecule type" value="Genomic_DNA"/>
</dbReference>
<reference evidence="2" key="2">
    <citation type="submission" date="2022-10" db="EMBL/GenBank/DDBJ databases">
        <authorList>
            <person name="Aronson H.S."/>
        </authorList>
    </citation>
    <scope>NUCLEOTIDE SEQUENCE</scope>
    <source>
        <strain evidence="2">RS19-109</strain>
    </source>
</reference>
<feature type="compositionally biased region" description="Polar residues" evidence="1">
    <location>
        <begin position="1"/>
        <end position="14"/>
    </location>
</feature>
<name>A0A9X4MIE5_9BACT</name>